<dbReference type="WBParaSite" id="SSTP_0000679000.1">
    <property type="protein sequence ID" value="SSTP_0000679000.1"/>
    <property type="gene ID" value="SSTP_0000679000"/>
</dbReference>
<dbReference type="Proteomes" id="UP000035681">
    <property type="component" value="Unplaced"/>
</dbReference>
<evidence type="ECO:0000313" key="4">
    <source>
        <dbReference type="WBParaSite" id="SSTP_0000679000.1"/>
    </source>
</evidence>
<evidence type="ECO:0000313" key="5">
    <source>
        <dbReference type="WBParaSite" id="TCONS_00016951.p1"/>
    </source>
</evidence>
<keyword evidence="2" id="KW-0472">Membrane</keyword>
<feature type="coiled-coil region" evidence="1">
    <location>
        <begin position="91"/>
        <end position="133"/>
    </location>
</feature>
<organism evidence="4">
    <name type="scientific">Strongyloides stercoralis</name>
    <name type="common">Threadworm</name>
    <dbReference type="NCBI Taxonomy" id="6248"/>
    <lineage>
        <taxon>Eukaryota</taxon>
        <taxon>Metazoa</taxon>
        <taxon>Ecdysozoa</taxon>
        <taxon>Nematoda</taxon>
        <taxon>Chromadorea</taxon>
        <taxon>Rhabditida</taxon>
        <taxon>Tylenchina</taxon>
        <taxon>Panagrolaimomorpha</taxon>
        <taxon>Strongyloidoidea</taxon>
        <taxon>Strongyloididae</taxon>
        <taxon>Strongyloides</taxon>
    </lineage>
</organism>
<feature type="transmembrane region" description="Helical" evidence="2">
    <location>
        <begin position="7"/>
        <end position="27"/>
    </location>
</feature>
<sequence>MNSLKIQLVYFIFFHLFSFNIVLSFWFPSHTCGFFGHFTLCPFCYGPDNEMYFLSQIPFNDRCGYTLIENNRNIPKNEILRQQDEYMSKYSEVAKKRYEEYKKHHEELEKSDKERLDSKANRLSLEAKQLYDKIYSVIYNDNVTLLQEYKLCHTIINEAKFKNVVEASELIPARYFADSYDNEFVFHIHDDPFECHYC</sequence>
<evidence type="ECO:0000256" key="1">
    <source>
        <dbReference type="SAM" id="Coils"/>
    </source>
</evidence>
<dbReference type="WBParaSite" id="TCONS_00016951.p1">
    <property type="protein sequence ID" value="TCONS_00016951.p1"/>
    <property type="gene ID" value="XLOC_010956"/>
</dbReference>
<name>A0A0K0EBB9_STRER</name>
<evidence type="ECO:0000256" key="2">
    <source>
        <dbReference type="SAM" id="Phobius"/>
    </source>
</evidence>
<dbReference type="AlphaFoldDB" id="A0A0K0EBB9"/>
<keyword evidence="2" id="KW-0812">Transmembrane</keyword>
<protein>
    <submittedName>
        <fullName evidence="4 5">Uncharacterized protein</fullName>
    </submittedName>
</protein>
<accession>A0A0K0EBB9</accession>
<proteinExistence type="predicted"/>
<keyword evidence="2" id="KW-1133">Transmembrane helix</keyword>
<reference evidence="4" key="1">
    <citation type="submission" date="2015-08" db="UniProtKB">
        <authorList>
            <consortium name="WormBaseParasite"/>
        </authorList>
    </citation>
    <scope>IDENTIFICATION</scope>
</reference>
<keyword evidence="3" id="KW-1185">Reference proteome</keyword>
<keyword evidence="1" id="KW-0175">Coiled coil</keyword>
<evidence type="ECO:0000313" key="3">
    <source>
        <dbReference type="Proteomes" id="UP000035681"/>
    </source>
</evidence>